<dbReference type="Gene3D" id="1.10.238.200">
    <property type="entry name" value="Cullin, PONY binding domain"/>
    <property type="match status" value="1"/>
</dbReference>
<evidence type="ECO:0000313" key="4">
    <source>
        <dbReference type="EMBL" id="KAJ3433009.1"/>
    </source>
</evidence>
<accession>A0AAV7YW80</accession>
<dbReference type="InterPro" id="IPR042460">
    <property type="entry name" value="DCN1-like_PONY"/>
</dbReference>
<dbReference type="GO" id="GO:0032182">
    <property type="term" value="F:ubiquitin-like protein binding"/>
    <property type="evidence" value="ECO:0007669"/>
    <property type="project" value="TreeGrafter"/>
</dbReference>
<dbReference type="Proteomes" id="UP001146793">
    <property type="component" value="Unassembled WGS sequence"/>
</dbReference>
<evidence type="ECO:0000259" key="3">
    <source>
        <dbReference type="PROSITE" id="PS51229"/>
    </source>
</evidence>
<comment type="function">
    <text evidence="2">Neddylation of cullins play an essential role in the regulation of SCF-type complexes activity.</text>
</comment>
<reference evidence="5" key="1">
    <citation type="submission" date="2022-08" db="EMBL/GenBank/DDBJ databases">
        <title>Novel sulfate-reducing endosymbionts in the free-living metamonad Anaeramoeba.</title>
        <authorList>
            <person name="Jerlstrom-Hultqvist J."/>
            <person name="Cepicka I."/>
            <person name="Gallot-Lavallee L."/>
            <person name="Salas-Leiva D."/>
            <person name="Curtis B.A."/>
            <person name="Zahonova K."/>
            <person name="Pipaliya S."/>
            <person name="Dacks J."/>
            <person name="Roger A.J."/>
        </authorList>
    </citation>
    <scope>NUCLEOTIDE SEQUENCE</scope>
    <source>
        <strain evidence="5">Schooner1</strain>
    </source>
</reference>
<name>A0AAV7YW80_9EUKA</name>
<dbReference type="PROSITE" id="PS51229">
    <property type="entry name" value="DCUN1"/>
    <property type="match status" value="1"/>
</dbReference>
<dbReference type="SUPFAM" id="SSF46934">
    <property type="entry name" value="UBA-like"/>
    <property type="match status" value="1"/>
</dbReference>
<evidence type="ECO:0000313" key="6">
    <source>
        <dbReference type="Proteomes" id="UP001146793"/>
    </source>
</evidence>
<feature type="domain" description="DCUN1" evidence="3">
    <location>
        <begin position="82"/>
        <end position="271"/>
    </location>
</feature>
<organism evidence="4 6">
    <name type="scientific">Anaeramoeba flamelloides</name>
    <dbReference type="NCBI Taxonomy" id="1746091"/>
    <lineage>
        <taxon>Eukaryota</taxon>
        <taxon>Metamonada</taxon>
        <taxon>Anaeramoebidae</taxon>
        <taxon>Anaeramoeba</taxon>
    </lineage>
</organism>
<dbReference type="EMBL" id="JANTQA010000047">
    <property type="protein sequence ID" value="KAJ3433009.1"/>
    <property type="molecule type" value="Genomic_DNA"/>
</dbReference>
<dbReference type="GO" id="GO:0045116">
    <property type="term" value="P:protein neddylation"/>
    <property type="evidence" value="ECO:0007669"/>
    <property type="project" value="TreeGrafter"/>
</dbReference>
<dbReference type="Gene3D" id="1.10.238.10">
    <property type="entry name" value="EF-hand"/>
    <property type="match status" value="1"/>
</dbReference>
<evidence type="ECO:0000313" key="7">
    <source>
        <dbReference type="Proteomes" id="UP001150062"/>
    </source>
</evidence>
<dbReference type="InterPro" id="IPR005176">
    <property type="entry name" value="PONY_dom"/>
</dbReference>
<protein>
    <recommendedName>
        <fullName evidence="2">Defective in cullin neddylation protein</fullName>
    </recommendedName>
</protein>
<dbReference type="AlphaFoldDB" id="A0AAV7YW80"/>
<gene>
    <name evidence="4" type="ORF">M0812_21958</name>
    <name evidence="5" type="ORF">M0813_02013</name>
</gene>
<dbReference type="Gene3D" id="1.10.8.10">
    <property type="entry name" value="DNA helicase RuvA subunit, C-terminal domain"/>
    <property type="match status" value="1"/>
</dbReference>
<dbReference type="GO" id="GO:0097602">
    <property type="term" value="F:cullin family protein binding"/>
    <property type="evidence" value="ECO:0007669"/>
    <property type="project" value="TreeGrafter"/>
</dbReference>
<evidence type="ECO:0000313" key="5">
    <source>
        <dbReference type="EMBL" id="KAJ6246762.1"/>
    </source>
</evidence>
<dbReference type="Pfam" id="PF14555">
    <property type="entry name" value="UBA_4"/>
    <property type="match status" value="1"/>
</dbReference>
<dbReference type="Pfam" id="PF03556">
    <property type="entry name" value="Cullin_binding"/>
    <property type="match status" value="1"/>
</dbReference>
<keyword evidence="7" id="KW-1185">Reference proteome</keyword>
<keyword evidence="1" id="KW-0833">Ubl conjugation pathway</keyword>
<dbReference type="GO" id="GO:0000151">
    <property type="term" value="C:ubiquitin ligase complex"/>
    <property type="evidence" value="ECO:0007669"/>
    <property type="project" value="TreeGrafter"/>
</dbReference>
<dbReference type="PANTHER" id="PTHR12281:SF31">
    <property type="entry name" value="DCN1-LIKE PROTEIN 3"/>
    <property type="match status" value="1"/>
</dbReference>
<dbReference type="GO" id="GO:0031624">
    <property type="term" value="F:ubiquitin conjugating enzyme binding"/>
    <property type="evidence" value="ECO:0007669"/>
    <property type="project" value="TreeGrafter"/>
</dbReference>
<sequence length="274" mass="32778">MSNLSNDERNKVNRFTSITNASEKRAINMLKTYSWNVDRAIDEFFNQTEKKSTSFNEYQKQRKNNLERQKQLKNQKPKKTWVDRNKIEVLFNKYKDKETGQIEYDGVEKFLTECGVDLMAVESLILSWHMNAQIMGAYSKKEFCDGLFKIKCENLEDLKDRIPFLKDELADKATFEDFNSYVFTFAKEDPNHRVLDNTIAVALWPLLYQDKFKLLDKWLEFWKLEENKKKTVSEDLWTTLVEFSRTIKSVEDYDPMEAWPVMIDEFIEWLEEQN</sequence>
<dbReference type="PANTHER" id="PTHR12281">
    <property type="entry name" value="RP42 RELATED"/>
    <property type="match status" value="1"/>
</dbReference>
<dbReference type="InterPro" id="IPR014764">
    <property type="entry name" value="DCN-prot"/>
</dbReference>
<evidence type="ECO:0000256" key="2">
    <source>
        <dbReference type="RuleBase" id="RU410713"/>
    </source>
</evidence>
<dbReference type="EMBL" id="JAOAOG010000131">
    <property type="protein sequence ID" value="KAJ6246762.1"/>
    <property type="molecule type" value="Genomic_DNA"/>
</dbReference>
<comment type="caution">
    <text evidence="4">The sequence shown here is derived from an EMBL/GenBank/DDBJ whole genome shotgun (WGS) entry which is preliminary data.</text>
</comment>
<reference evidence="4" key="2">
    <citation type="submission" date="2022-08" db="EMBL/GenBank/DDBJ databases">
        <title>Novel sulphate-reducing endosymbionts in the free-living metamonad Anaeramoeba.</title>
        <authorList>
            <person name="Jerlstrom-Hultqvist J."/>
            <person name="Cepicka I."/>
            <person name="Gallot-Lavallee L."/>
            <person name="Salas-Leiva D."/>
            <person name="Curtis B.A."/>
            <person name="Zahonova K."/>
            <person name="Pipaliya S."/>
            <person name="Dacks J."/>
            <person name="Roger A.J."/>
        </authorList>
    </citation>
    <scope>NUCLEOTIDE SEQUENCE</scope>
    <source>
        <strain evidence="4">Busselton2</strain>
    </source>
</reference>
<dbReference type="InterPro" id="IPR009060">
    <property type="entry name" value="UBA-like_sf"/>
</dbReference>
<dbReference type="Proteomes" id="UP001150062">
    <property type="component" value="Unassembled WGS sequence"/>
</dbReference>
<evidence type="ECO:0000256" key="1">
    <source>
        <dbReference type="ARBA" id="ARBA00022786"/>
    </source>
</evidence>
<proteinExistence type="predicted"/>